<evidence type="ECO:0000313" key="2">
    <source>
        <dbReference type="EMBL" id="EFX85871.1"/>
    </source>
</evidence>
<dbReference type="KEGG" id="dpx:DAPPUDRAFT_309025"/>
<feature type="compositionally biased region" description="Polar residues" evidence="1">
    <location>
        <begin position="46"/>
        <end position="67"/>
    </location>
</feature>
<protein>
    <submittedName>
        <fullName evidence="2">Uncharacterized protein</fullName>
    </submittedName>
</protein>
<dbReference type="EMBL" id="GL732531">
    <property type="protein sequence ID" value="EFX85871.1"/>
    <property type="molecule type" value="Genomic_DNA"/>
</dbReference>
<dbReference type="Proteomes" id="UP000000305">
    <property type="component" value="Unassembled WGS sequence"/>
</dbReference>
<sequence length="78" mass="9095">MDTKKQSSPFYLITELTIFSFFSTPGILKRRTLEGENKQTKKTNTREQSFVSNSAVEMNKQEPPNNNKEFKTEIFPVF</sequence>
<keyword evidence="3" id="KW-1185">Reference proteome</keyword>
<gene>
    <name evidence="2" type="ORF">DAPPUDRAFT_309025</name>
</gene>
<organism evidence="2 3">
    <name type="scientific">Daphnia pulex</name>
    <name type="common">Water flea</name>
    <dbReference type="NCBI Taxonomy" id="6669"/>
    <lineage>
        <taxon>Eukaryota</taxon>
        <taxon>Metazoa</taxon>
        <taxon>Ecdysozoa</taxon>
        <taxon>Arthropoda</taxon>
        <taxon>Crustacea</taxon>
        <taxon>Branchiopoda</taxon>
        <taxon>Diplostraca</taxon>
        <taxon>Cladocera</taxon>
        <taxon>Anomopoda</taxon>
        <taxon>Daphniidae</taxon>
        <taxon>Daphnia</taxon>
    </lineage>
</organism>
<accession>E9G425</accession>
<evidence type="ECO:0000256" key="1">
    <source>
        <dbReference type="SAM" id="MobiDB-lite"/>
    </source>
</evidence>
<evidence type="ECO:0000313" key="3">
    <source>
        <dbReference type="Proteomes" id="UP000000305"/>
    </source>
</evidence>
<dbReference type="AlphaFoldDB" id="E9G425"/>
<feature type="region of interest" description="Disordered" evidence="1">
    <location>
        <begin position="34"/>
        <end position="78"/>
    </location>
</feature>
<dbReference type="InParanoid" id="E9G425"/>
<proteinExistence type="predicted"/>
<reference evidence="2 3" key="1">
    <citation type="journal article" date="2011" name="Science">
        <title>The ecoresponsive genome of Daphnia pulex.</title>
        <authorList>
            <person name="Colbourne J.K."/>
            <person name="Pfrender M.E."/>
            <person name="Gilbert D."/>
            <person name="Thomas W.K."/>
            <person name="Tucker A."/>
            <person name="Oakley T.H."/>
            <person name="Tokishita S."/>
            <person name="Aerts A."/>
            <person name="Arnold G.J."/>
            <person name="Basu M.K."/>
            <person name="Bauer D.J."/>
            <person name="Caceres C.E."/>
            <person name="Carmel L."/>
            <person name="Casola C."/>
            <person name="Choi J.H."/>
            <person name="Detter J.C."/>
            <person name="Dong Q."/>
            <person name="Dusheyko S."/>
            <person name="Eads B.D."/>
            <person name="Frohlich T."/>
            <person name="Geiler-Samerotte K.A."/>
            <person name="Gerlach D."/>
            <person name="Hatcher P."/>
            <person name="Jogdeo S."/>
            <person name="Krijgsveld J."/>
            <person name="Kriventseva E.V."/>
            <person name="Kultz D."/>
            <person name="Laforsch C."/>
            <person name="Lindquist E."/>
            <person name="Lopez J."/>
            <person name="Manak J.R."/>
            <person name="Muller J."/>
            <person name="Pangilinan J."/>
            <person name="Patwardhan R.P."/>
            <person name="Pitluck S."/>
            <person name="Pritham E.J."/>
            <person name="Rechtsteiner A."/>
            <person name="Rho M."/>
            <person name="Rogozin I.B."/>
            <person name="Sakarya O."/>
            <person name="Salamov A."/>
            <person name="Schaack S."/>
            <person name="Shapiro H."/>
            <person name="Shiga Y."/>
            <person name="Skalitzky C."/>
            <person name="Smith Z."/>
            <person name="Souvorov A."/>
            <person name="Sung W."/>
            <person name="Tang Z."/>
            <person name="Tsuchiya D."/>
            <person name="Tu H."/>
            <person name="Vos H."/>
            <person name="Wang M."/>
            <person name="Wolf Y.I."/>
            <person name="Yamagata H."/>
            <person name="Yamada T."/>
            <person name="Ye Y."/>
            <person name="Shaw J.R."/>
            <person name="Andrews J."/>
            <person name="Crease T.J."/>
            <person name="Tang H."/>
            <person name="Lucas S.M."/>
            <person name="Robertson H.M."/>
            <person name="Bork P."/>
            <person name="Koonin E.V."/>
            <person name="Zdobnov E.M."/>
            <person name="Grigoriev I.V."/>
            <person name="Lynch M."/>
            <person name="Boore J.L."/>
        </authorList>
    </citation>
    <scope>NUCLEOTIDE SEQUENCE [LARGE SCALE GENOMIC DNA]</scope>
</reference>
<name>E9G425_DAPPU</name>
<dbReference type="HOGENOM" id="CLU_2624539_0_0_1"/>